<dbReference type="EMBL" id="CP088156">
    <property type="protein sequence ID" value="UFZ08281.1"/>
    <property type="molecule type" value="Genomic_DNA"/>
</dbReference>
<dbReference type="Proteomes" id="UP001431010">
    <property type="component" value="Chromosome"/>
</dbReference>
<dbReference type="RefSeq" id="WP_231327729.1">
    <property type="nucleotide sequence ID" value="NZ_CP088156.1"/>
</dbReference>
<keyword evidence="3" id="KW-1185">Reference proteome</keyword>
<organism evidence="2 3">
    <name type="scientific">Bradyrhizobium ontarionense</name>
    <dbReference type="NCBI Taxonomy" id="2898149"/>
    <lineage>
        <taxon>Bacteria</taxon>
        <taxon>Pseudomonadati</taxon>
        <taxon>Pseudomonadota</taxon>
        <taxon>Alphaproteobacteria</taxon>
        <taxon>Hyphomicrobiales</taxon>
        <taxon>Nitrobacteraceae</taxon>
        <taxon>Bradyrhizobium</taxon>
    </lineage>
</organism>
<proteinExistence type="predicted"/>
<name>A0ABY3RLD0_9BRAD</name>
<feature type="compositionally biased region" description="Basic and acidic residues" evidence="1">
    <location>
        <begin position="15"/>
        <end position="34"/>
    </location>
</feature>
<evidence type="ECO:0000313" key="3">
    <source>
        <dbReference type="Proteomes" id="UP001431010"/>
    </source>
</evidence>
<evidence type="ECO:0000313" key="2">
    <source>
        <dbReference type="EMBL" id="UFZ08281.1"/>
    </source>
</evidence>
<reference evidence="2" key="1">
    <citation type="journal article" date="2024" name="Antonie Van Leeuwenhoek">
        <title>Bradyrhizobium ontarionense sp. nov., a novel bacterial symbiont isolated from Aeschynomene indica (Indian jointvetch), harbours photosynthesis, nitrogen fixation and nitrous oxide (N2O) reductase genes.</title>
        <authorList>
            <person name="Bromfield E.S.P."/>
            <person name="Cloutier S."/>
        </authorList>
    </citation>
    <scope>NUCLEOTIDE SEQUENCE</scope>
    <source>
        <strain evidence="2">A19</strain>
    </source>
</reference>
<protein>
    <submittedName>
        <fullName evidence="2">Uncharacterized protein</fullName>
    </submittedName>
</protein>
<gene>
    <name evidence="2" type="ORF">LQG66_08825</name>
</gene>
<feature type="region of interest" description="Disordered" evidence="1">
    <location>
        <begin position="1"/>
        <end position="35"/>
    </location>
</feature>
<evidence type="ECO:0000256" key="1">
    <source>
        <dbReference type="SAM" id="MobiDB-lite"/>
    </source>
</evidence>
<accession>A0ABY3RLD0</accession>
<sequence length="153" mass="17084">MEMSKWIVSGGHKPHQADHADLRNQGSRRQEARRWKPPIQVTGAALLIALAVTPALARDRGQYANSSPEMKAWFDGLRSGKGPCCSDADGSAVSDVDWETRNGHYRVRIEGEWFDVPDEAVITEPNRVGRTMVWPMRGYQGLSIRCFMPGSMT</sequence>